<dbReference type="Gene3D" id="1.10.10.60">
    <property type="entry name" value="Homeodomain-like"/>
    <property type="match status" value="2"/>
</dbReference>
<protein>
    <submittedName>
        <fullName evidence="5">AraC family transcriptional regulator</fullName>
    </submittedName>
</protein>
<dbReference type="Pfam" id="PF12833">
    <property type="entry name" value="HTH_18"/>
    <property type="match status" value="1"/>
</dbReference>
<dbReference type="PROSITE" id="PS00041">
    <property type="entry name" value="HTH_ARAC_FAMILY_1"/>
    <property type="match status" value="1"/>
</dbReference>
<evidence type="ECO:0000256" key="1">
    <source>
        <dbReference type="ARBA" id="ARBA00023015"/>
    </source>
</evidence>
<evidence type="ECO:0000313" key="6">
    <source>
        <dbReference type="Proteomes" id="UP000245202"/>
    </source>
</evidence>
<evidence type="ECO:0000256" key="3">
    <source>
        <dbReference type="ARBA" id="ARBA00023163"/>
    </source>
</evidence>
<dbReference type="PROSITE" id="PS01124">
    <property type="entry name" value="HTH_ARAC_FAMILY_2"/>
    <property type="match status" value="1"/>
</dbReference>
<evidence type="ECO:0000259" key="4">
    <source>
        <dbReference type="PROSITE" id="PS01124"/>
    </source>
</evidence>
<proteinExistence type="predicted"/>
<feature type="domain" description="HTH araC/xylS-type" evidence="4">
    <location>
        <begin position="194"/>
        <end position="292"/>
    </location>
</feature>
<comment type="caution">
    <text evidence="5">The sequence shown here is derived from an EMBL/GenBank/DDBJ whole genome shotgun (WGS) entry which is preliminary data.</text>
</comment>
<organism evidence="5 6">
    <name type="scientific">Paenibacillus agaridevorans</name>
    <dbReference type="NCBI Taxonomy" id="171404"/>
    <lineage>
        <taxon>Bacteria</taxon>
        <taxon>Bacillati</taxon>
        <taxon>Bacillota</taxon>
        <taxon>Bacilli</taxon>
        <taxon>Bacillales</taxon>
        <taxon>Paenibacillaceae</taxon>
        <taxon>Paenibacillus</taxon>
    </lineage>
</organism>
<dbReference type="SUPFAM" id="SSF46689">
    <property type="entry name" value="Homeodomain-like"/>
    <property type="match status" value="2"/>
</dbReference>
<dbReference type="InterPro" id="IPR018060">
    <property type="entry name" value="HTH_AraC"/>
</dbReference>
<keyword evidence="6" id="KW-1185">Reference proteome</keyword>
<evidence type="ECO:0000256" key="2">
    <source>
        <dbReference type="ARBA" id="ARBA00023125"/>
    </source>
</evidence>
<keyword evidence="3" id="KW-0804">Transcription</keyword>
<evidence type="ECO:0000313" key="5">
    <source>
        <dbReference type="EMBL" id="GBG05550.1"/>
    </source>
</evidence>
<dbReference type="GO" id="GO:0003700">
    <property type="term" value="F:DNA-binding transcription factor activity"/>
    <property type="evidence" value="ECO:0007669"/>
    <property type="project" value="InterPro"/>
</dbReference>
<dbReference type="PANTHER" id="PTHR43280">
    <property type="entry name" value="ARAC-FAMILY TRANSCRIPTIONAL REGULATOR"/>
    <property type="match status" value="1"/>
</dbReference>
<dbReference type="AlphaFoldDB" id="A0A2R5EG72"/>
<dbReference type="InterPro" id="IPR013096">
    <property type="entry name" value="Cupin_2"/>
</dbReference>
<accession>A0A2R5EG72</accession>
<dbReference type="EMBL" id="BDQX01000005">
    <property type="protein sequence ID" value="GBG05550.1"/>
    <property type="molecule type" value="Genomic_DNA"/>
</dbReference>
<dbReference type="Pfam" id="PF07883">
    <property type="entry name" value="Cupin_2"/>
    <property type="match status" value="1"/>
</dbReference>
<dbReference type="SMART" id="SM00342">
    <property type="entry name" value="HTH_ARAC"/>
    <property type="match status" value="1"/>
</dbReference>
<dbReference type="Proteomes" id="UP000245202">
    <property type="component" value="Unassembled WGS sequence"/>
</dbReference>
<dbReference type="InterPro" id="IPR014710">
    <property type="entry name" value="RmlC-like_jellyroll"/>
</dbReference>
<dbReference type="InterPro" id="IPR009057">
    <property type="entry name" value="Homeodomain-like_sf"/>
</dbReference>
<keyword evidence="2" id="KW-0238">DNA-binding</keyword>
<sequence>MELSSVQTLSPYVRVAMDHWLHPGTVLDERMLWDYELLYVKQGTLEVEFGHETIVAGSGDVLLFKPRQPHVLRVPEHGPVHQPHIHFDLHETFDSSEVPVSFKHEKDMTPEEKRWFRDDLLSGPELRLGSLIRLQTVHPFEELLFRIIREQEMRLPYYQVRVKSLLLELLVCLLRDAQAPQLKRTSGKGSVRLEDIQLYLSENAGRELALEELAEQFHLNKHHLIRRFKETYGITPIQFHQQMRVERARSLLKHSLLSVQDISDMLGYPSIHAFSRAFKNKEGRSPSAYREAATS</sequence>
<reference evidence="5 6" key="1">
    <citation type="submission" date="2017-08" db="EMBL/GenBank/DDBJ databases">
        <title>Substantial Increase in Enzyme Production by Combined Drug-Resistance Mutations in Paenibacillus agaridevorans.</title>
        <authorList>
            <person name="Tanaka Y."/>
            <person name="Funane K."/>
            <person name="Hosaka T."/>
            <person name="Shiwa Y."/>
            <person name="Fujita N."/>
            <person name="Miyazaki T."/>
            <person name="Yoshikawa H."/>
            <person name="Murakami K."/>
            <person name="Kasahara K."/>
            <person name="Inaoka T."/>
            <person name="Hiraga Y."/>
            <person name="Ochi K."/>
        </authorList>
    </citation>
    <scope>NUCLEOTIDE SEQUENCE [LARGE SCALE GENOMIC DNA]</scope>
    <source>
        <strain evidence="5 6">T-3040</strain>
    </source>
</reference>
<dbReference type="Gene3D" id="2.60.120.10">
    <property type="entry name" value="Jelly Rolls"/>
    <property type="match status" value="1"/>
</dbReference>
<dbReference type="PANTHER" id="PTHR43280:SF17">
    <property type="entry name" value="ARAC-TYPE DNA-BINDING DOMAIN-CONTAINING PROTEIN"/>
    <property type="match status" value="1"/>
</dbReference>
<dbReference type="InterPro" id="IPR018062">
    <property type="entry name" value="HTH_AraC-typ_CS"/>
</dbReference>
<keyword evidence="1" id="KW-0805">Transcription regulation</keyword>
<dbReference type="SUPFAM" id="SSF51215">
    <property type="entry name" value="Regulatory protein AraC"/>
    <property type="match status" value="1"/>
</dbReference>
<dbReference type="RefSeq" id="WP_181376349.1">
    <property type="nucleotide sequence ID" value="NZ_BDQX01000005.1"/>
</dbReference>
<name>A0A2R5EG72_9BACL</name>
<dbReference type="GO" id="GO:0043565">
    <property type="term" value="F:sequence-specific DNA binding"/>
    <property type="evidence" value="ECO:0007669"/>
    <property type="project" value="InterPro"/>
</dbReference>
<gene>
    <name evidence="5" type="ORF">PAT3040_00031</name>
</gene>
<dbReference type="InterPro" id="IPR037923">
    <property type="entry name" value="HTH-like"/>
</dbReference>